<proteinExistence type="predicted"/>
<evidence type="ECO:0000256" key="1">
    <source>
        <dbReference type="SAM" id="MobiDB-lite"/>
    </source>
</evidence>
<evidence type="ECO:0000313" key="3">
    <source>
        <dbReference type="Proteomes" id="UP000564677"/>
    </source>
</evidence>
<dbReference type="Proteomes" id="UP000564677">
    <property type="component" value="Unassembled WGS sequence"/>
</dbReference>
<feature type="region of interest" description="Disordered" evidence="1">
    <location>
        <begin position="29"/>
        <end position="64"/>
    </location>
</feature>
<dbReference type="InterPro" id="IPR041374">
    <property type="entry name" value="BaeRF_family12"/>
</dbReference>
<comment type="caution">
    <text evidence="2">The sequence shown here is derived from an EMBL/GenBank/DDBJ whole genome shotgun (WGS) entry which is preliminary data.</text>
</comment>
<dbReference type="Pfam" id="PF18856">
    <property type="entry name" value="baeRF_family12"/>
    <property type="match status" value="1"/>
</dbReference>
<dbReference type="RefSeq" id="WP_167298558.1">
    <property type="nucleotide sequence ID" value="NZ_CP170557.1"/>
</dbReference>
<accession>A0A7X5UXL7</accession>
<sequence>MRVPRDAIVLVADGRKLLMLRNEGDALRPNLQLERKEEQENPANGEQASDAPGRSFQSVGARRSAYEETDFHQLEEDRFAADAAALLKARALRNEFESLIIVAPPRTLGALRKHYHKEVSDRLTAEIAKDLTRHTVPQIEEALINAE</sequence>
<name>A0A7X5UXL7_9SPHN</name>
<reference evidence="2 3" key="1">
    <citation type="submission" date="2020-03" db="EMBL/GenBank/DDBJ databases">
        <title>Genomic Encyclopedia of Type Strains, Phase IV (KMG-IV): sequencing the most valuable type-strain genomes for metagenomic binning, comparative biology and taxonomic classification.</title>
        <authorList>
            <person name="Goeker M."/>
        </authorList>
    </citation>
    <scope>NUCLEOTIDE SEQUENCE [LARGE SCALE GENOMIC DNA]</scope>
    <source>
        <strain evidence="2 3">DSM 4733</strain>
    </source>
</reference>
<dbReference type="AlphaFoldDB" id="A0A7X5UXL7"/>
<dbReference type="EMBL" id="JAASQV010000001">
    <property type="protein sequence ID" value="NIJ64164.1"/>
    <property type="molecule type" value="Genomic_DNA"/>
</dbReference>
<organism evidence="2 3">
    <name type="scientific">Sphingomonas leidyi</name>
    <dbReference type="NCBI Taxonomy" id="68569"/>
    <lineage>
        <taxon>Bacteria</taxon>
        <taxon>Pseudomonadati</taxon>
        <taxon>Pseudomonadota</taxon>
        <taxon>Alphaproteobacteria</taxon>
        <taxon>Sphingomonadales</taxon>
        <taxon>Sphingomonadaceae</taxon>
        <taxon>Sphingomonas</taxon>
    </lineage>
</organism>
<keyword evidence="3" id="KW-1185">Reference proteome</keyword>
<gene>
    <name evidence="2" type="ORF">FHR20_001095</name>
</gene>
<protein>
    <submittedName>
        <fullName evidence="2">Protein required for attachment to host cells</fullName>
    </submittedName>
</protein>
<evidence type="ECO:0000313" key="2">
    <source>
        <dbReference type="EMBL" id="NIJ64164.1"/>
    </source>
</evidence>